<dbReference type="Proteomes" id="UP001234178">
    <property type="component" value="Unassembled WGS sequence"/>
</dbReference>
<organism evidence="2 3">
    <name type="scientific">Daphnia magna</name>
    <dbReference type="NCBI Taxonomy" id="35525"/>
    <lineage>
        <taxon>Eukaryota</taxon>
        <taxon>Metazoa</taxon>
        <taxon>Ecdysozoa</taxon>
        <taxon>Arthropoda</taxon>
        <taxon>Crustacea</taxon>
        <taxon>Branchiopoda</taxon>
        <taxon>Diplostraca</taxon>
        <taxon>Cladocera</taxon>
        <taxon>Anomopoda</taxon>
        <taxon>Daphniidae</taxon>
        <taxon>Daphnia</taxon>
    </lineage>
</organism>
<gene>
    <name evidence="2" type="ORF">OUZ56_016443</name>
</gene>
<comment type="caution">
    <text evidence="2">The sequence shown here is derived from an EMBL/GenBank/DDBJ whole genome shotgun (WGS) entry which is preliminary data.</text>
</comment>
<accession>A0ABR0AQJ6</accession>
<reference evidence="2 3" key="1">
    <citation type="journal article" date="2023" name="Nucleic Acids Res.">
        <title>The hologenome of Daphnia magna reveals possible DNA methylation and microbiome-mediated evolution of the host genome.</title>
        <authorList>
            <person name="Chaturvedi A."/>
            <person name="Li X."/>
            <person name="Dhandapani V."/>
            <person name="Marshall H."/>
            <person name="Kissane S."/>
            <person name="Cuenca-Cambronero M."/>
            <person name="Asole G."/>
            <person name="Calvet F."/>
            <person name="Ruiz-Romero M."/>
            <person name="Marangio P."/>
            <person name="Guigo R."/>
            <person name="Rago D."/>
            <person name="Mirbahai L."/>
            <person name="Eastwood N."/>
            <person name="Colbourne J.K."/>
            <person name="Zhou J."/>
            <person name="Mallon E."/>
            <person name="Orsini L."/>
        </authorList>
    </citation>
    <scope>NUCLEOTIDE SEQUENCE [LARGE SCALE GENOMIC DNA]</scope>
    <source>
        <strain evidence="2">LRV0_1</strain>
    </source>
</reference>
<sequence length="79" mass="8674">MGESDARTLHILRMQQHSIVAKKRQLLVPIARIFDPLGLSETPTDEAHSPRPGDNPLAEAGSDESSSVECRATEDKEVH</sequence>
<proteinExistence type="predicted"/>
<evidence type="ECO:0000313" key="2">
    <source>
        <dbReference type="EMBL" id="KAK4027397.1"/>
    </source>
</evidence>
<keyword evidence="3" id="KW-1185">Reference proteome</keyword>
<protein>
    <submittedName>
        <fullName evidence="2">Uncharacterized protein</fullName>
    </submittedName>
</protein>
<name>A0ABR0AQJ6_9CRUS</name>
<dbReference type="EMBL" id="JAOYFB010000038">
    <property type="protein sequence ID" value="KAK4027397.1"/>
    <property type="molecule type" value="Genomic_DNA"/>
</dbReference>
<feature type="region of interest" description="Disordered" evidence="1">
    <location>
        <begin position="38"/>
        <end position="79"/>
    </location>
</feature>
<evidence type="ECO:0000313" key="3">
    <source>
        <dbReference type="Proteomes" id="UP001234178"/>
    </source>
</evidence>
<evidence type="ECO:0000256" key="1">
    <source>
        <dbReference type="SAM" id="MobiDB-lite"/>
    </source>
</evidence>